<keyword evidence="5" id="KW-1185">Reference proteome</keyword>
<reference evidence="4 5" key="1">
    <citation type="submission" date="2020-08" db="EMBL/GenBank/DDBJ databases">
        <authorList>
            <person name="Seo M.-J."/>
        </authorList>
    </citation>
    <scope>NUCLEOTIDE SEQUENCE [LARGE SCALE GENOMIC DNA]</scope>
    <source>
        <strain evidence="4 5">KIGAM211</strain>
    </source>
</reference>
<dbReference type="SUPFAM" id="SSF55811">
    <property type="entry name" value="Nudix"/>
    <property type="match status" value="1"/>
</dbReference>
<evidence type="ECO:0000256" key="1">
    <source>
        <dbReference type="ARBA" id="ARBA00001946"/>
    </source>
</evidence>
<gene>
    <name evidence="4" type="ORF">H5V45_16445</name>
</gene>
<dbReference type="Pfam" id="PF00293">
    <property type="entry name" value="NUDIX"/>
    <property type="match status" value="1"/>
</dbReference>
<dbReference type="EMBL" id="JACKXE010000001">
    <property type="protein sequence ID" value="MBB6628919.1"/>
    <property type="molecule type" value="Genomic_DNA"/>
</dbReference>
<keyword evidence="2 4" id="KW-0378">Hydrolase</keyword>
<dbReference type="InterPro" id="IPR000086">
    <property type="entry name" value="NUDIX_hydrolase_dom"/>
</dbReference>
<evidence type="ECO:0000313" key="4">
    <source>
        <dbReference type="EMBL" id="MBB6628919.1"/>
    </source>
</evidence>
<dbReference type="GO" id="GO:0006753">
    <property type="term" value="P:nucleoside phosphate metabolic process"/>
    <property type="evidence" value="ECO:0007669"/>
    <property type="project" value="TreeGrafter"/>
</dbReference>
<dbReference type="GO" id="GO:0016787">
    <property type="term" value="F:hydrolase activity"/>
    <property type="evidence" value="ECO:0007669"/>
    <property type="project" value="UniProtKB-KW"/>
</dbReference>
<dbReference type="PANTHER" id="PTHR11839:SF18">
    <property type="entry name" value="NUDIX HYDROLASE DOMAIN-CONTAINING PROTEIN"/>
    <property type="match status" value="1"/>
</dbReference>
<dbReference type="GO" id="GO:0005829">
    <property type="term" value="C:cytosol"/>
    <property type="evidence" value="ECO:0007669"/>
    <property type="project" value="TreeGrafter"/>
</dbReference>
<evidence type="ECO:0000313" key="5">
    <source>
        <dbReference type="Proteomes" id="UP000523955"/>
    </source>
</evidence>
<dbReference type="InterPro" id="IPR015797">
    <property type="entry name" value="NUDIX_hydrolase-like_dom_sf"/>
</dbReference>
<name>A0A7X0VBM3_9ACTN</name>
<sequence length="181" mass="19502">MGVVETLSSTERFANPWLAVREDVVRLPDGGTGTRTVVTGPDIALVVALDGDRVHLVEQHRHPVGGRRWELPSGSLDERDADAVAAAARELREETGLVAGTLTPLGTLEMSPSTLDQRCRVFLATDLTAGAPAPDPEEQDLRSAWFARAEVEQMARDGRLSDAKSLAAYALLLLHERATPS</sequence>
<evidence type="ECO:0000256" key="2">
    <source>
        <dbReference type="ARBA" id="ARBA00022801"/>
    </source>
</evidence>
<dbReference type="Proteomes" id="UP000523955">
    <property type="component" value="Unassembled WGS sequence"/>
</dbReference>
<comment type="caution">
    <text evidence="4">The sequence shown here is derived from an EMBL/GenBank/DDBJ whole genome shotgun (WGS) entry which is preliminary data.</text>
</comment>
<dbReference type="PANTHER" id="PTHR11839">
    <property type="entry name" value="UDP/ADP-SUGAR PYROPHOSPHATASE"/>
    <property type="match status" value="1"/>
</dbReference>
<comment type="cofactor">
    <cofactor evidence="1">
        <name>Mg(2+)</name>
        <dbReference type="ChEBI" id="CHEBI:18420"/>
    </cofactor>
</comment>
<proteinExistence type="predicted"/>
<feature type="domain" description="Nudix hydrolase" evidence="3">
    <location>
        <begin position="38"/>
        <end position="168"/>
    </location>
</feature>
<protein>
    <submittedName>
        <fullName evidence="4">NUDIX hydrolase</fullName>
    </submittedName>
</protein>
<dbReference type="GO" id="GO:0019693">
    <property type="term" value="P:ribose phosphate metabolic process"/>
    <property type="evidence" value="ECO:0007669"/>
    <property type="project" value="TreeGrafter"/>
</dbReference>
<dbReference type="AlphaFoldDB" id="A0A7X0VBM3"/>
<accession>A0A7X0VBM3</accession>
<dbReference type="PROSITE" id="PS51462">
    <property type="entry name" value="NUDIX"/>
    <property type="match status" value="1"/>
</dbReference>
<evidence type="ECO:0000259" key="3">
    <source>
        <dbReference type="PROSITE" id="PS51462"/>
    </source>
</evidence>
<dbReference type="Gene3D" id="3.90.79.10">
    <property type="entry name" value="Nucleoside Triphosphate Pyrophosphohydrolase"/>
    <property type="match status" value="1"/>
</dbReference>
<organism evidence="4 5">
    <name type="scientific">Nocardioides luti</name>
    <dbReference type="NCBI Taxonomy" id="2761101"/>
    <lineage>
        <taxon>Bacteria</taxon>
        <taxon>Bacillati</taxon>
        <taxon>Actinomycetota</taxon>
        <taxon>Actinomycetes</taxon>
        <taxon>Propionibacteriales</taxon>
        <taxon>Nocardioidaceae</taxon>
        <taxon>Nocardioides</taxon>
    </lineage>
</organism>